<dbReference type="Pfam" id="PF00254">
    <property type="entry name" value="FKBP_C"/>
    <property type="match status" value="1"/>
</dbReference>
<feature type="domain" description="PPIase FKBP-type" evidence="7">
    <location>
        <begin position="56"/>
        <end position="145"/>
    </location>
</feature>
<protein>
    <recommendedName>
        <fullName evidence="2 5">peptidylprolyl isomerase</fullName>
        <ecNumber evidence="2 5">5.2.1.8</ecNumber>
    </recommendedName>
</protein>
<dbReference type="InterPro" id="IPR001179">
    <property type="entry name" value="PPIase_FKBP_dom"/>
</dbReference>
<dbReference type="AlphaFoldDB" id="A0A196SFY5"/>
<comment type="catalytic activity">
    <reaction evidence="1 5">
        <text>[protein]-peptidylproline (omega=180) = [protein]-peptidylproline (omega=0)</text>
        <dbReference type="Rhea" id="RHEA:16237"/>
        <dbReference type="Rhea" id="RHEA-COMP:10747"/>
        <dbReference type="Rhea" id="RHEA-COMP:10748"/>
        <dbReference type="ChEBI" id="CHEBI:83833"/>
        <dbReference type="ChEBI" id="CHEBI:83834"/>
        <dbReference type="EC" id="5.2.1.8"/>
    </reaction>
</comment>
<keyword evidence="4 5" id="KW-0413">Isomerase</keyword>
<keyword evidence="9" id="KW-1185">Reference proteome</keyword>
<dbReference type="PANTHER" id="PTHR45779">
    <property type="entry name" value="PEPTIDYLPROLYL ISOMERASE"/>
    <property type="match status" value="1"/>
</dbReference>
<evidence type="ECO:0000256" key="2">
    <source>
        <dbReference type="ARBA" id="ARBA00013194"/>
    </source>
</evidence>
<dbReference type="OrthoDB" id="1902587at2759"/>
<reference evidence="8 9" key="1">
    <citation type="submission" date="2016-05" db="EMBL/GenBank/DDBJ databases">
        <title>Nuclear genome of Blastocystis sp. subtype 1 NandII.</title>
        <authorList>
            <person name="Gentekaki E."/>
            <person name="Curtis B."/>
            <person name="Stairs C."/>
            <person name="Eme L."/>
            <person name="Herman E."/>
            <person name="Klimes V."/>
            <person name="Arias M.C."/>
            <person name="Elias M."/>
            <person name="Hilliou F."/>
            <person name="Klute M."/>
            <person name="Malik S.-B."/>
            <person name="Pightling A."/>
            <person name="Rachubinski R."/>
            <person name="Salas D."/>
            <person name="Schlacht A."/>
            <person name="Suga H."/>
            <person name="Archibald J."/>
            <person name="Ball S.G."/>
            <person name="Clark G."/>
            <person name="Dacks J."/>
            <person name="Van Der Giezen M."/>
            <person name="Tsaousis A."/>
            <person name="Roger A."/>
        </authorList>
    </citation>
    <scope>NUCLEOTIDE SEQUENCE [LARGE SCALE GENOMIC DNA]</scope>
    <source>
        <strain evidence="9">ATCC 50177 / NandII</strain>
    </source>
</reference>
<dbReference type="PANTHER" id="PTHR45779:SF7">
    <property type="entry name" value="PEPTIDYLPROLYL ISOMERASE"/>
    <property type="match status" value="1"/>
</dbReference>
<dbReference type="Proteomes" id="UP000078348">
    <property type="component" value="Unassembled WGS sequence"/>
</dbReference>
<organism evidence="8 9">
    <name type="scientific">Blastocystis sp. subtype 1 (strain ATCC 50177 / NandII)</name>
    <dbReference type="NCBI Taxonomy" id="478820"/>
    <lineage>
        <taxon>Eukaryota</taxon>
        <taxon>Sar</taxon>
        <taxon>Stramenopiles</taxon>
        <taxon>Bigyra</taxon>
        <taxon>Opalozoa</taxon>
        <taxon>Opalinata</taxon>
        <taxon>Blastocystidae</taxon>
        <taxon>Blastocystis</taxon>
    </lineage>
</organism>
<dbReference type="Gene3D" id="3.10.50.40">
    <property type="match status" value="1"/>
</dbReference>
<evidence type="ECO:0000256" key="4">
    <source>
        <dbReference type="ARBA" id="ARBA00023235"/>
    </source>
</evidence>
<keyword evidence="3 5" id="KW-0697">Rotamase</keyword>
<dbReference type="GO" id="GO:0005783">
    <property type="term" value="C:endoplasmic reticulum"/>
    <property type="evidence" value="ECO:0007669"/>
    <property type="project" value="TreeGrafter"/>
</dbReference>
<dbReference type="STRING" id="478820.A0A196SFY5"/>
<evidence type="ECO:0000256" key="6">
    <source>
        <dbReference type="SAM" id="SignalP"/>
    </source>
</evidence>
<dbReference type="InterPro" id="IPR046357">
    <property type="entry name" value="PPIase_dom_sf"/>
</dbReference>
<evidence type="ECO:0000256" key="5">
    <source>
        <dbReference type="PROSITE-ProRule" id="PRU00277"/>
    </source>
</evidence>
<dbReference type="EMBL" id="LXWW01000202">
    <property type="protein sequence ID" value="OAO14884.1"/>
    <property type="molecule type" value="Genomic_DNA"/>
</dbReference>
<sequence>MRSLLFVIALLFASVLCQEYTMGTKAQPKADLPVDDKLIIQNIYVPDDCSQKAANGNTVTVHYTGYLYKNGMKFDSSLDRNAPFSVRLGAGRVIKGWEEGLLGMCAGEKRRLIIPAKLGYGMRGAGGIIPGGATLVFDVEMLSMK</sequence>
<gene>
    <name evidence="8" type="ORF">AV274_3393</name>
</gene>
<evidence type="ECO:0000313" key="8">
    <source>
        <dbReference type="EMBL" id="OAO14884.1"/>
    </source>
</evidence>
<evidence type="ECO:0000256" key="1">
    <source>
        <dbReference type="ARBA" id="ARBA00000971"/>
    </source>
</evidence>
<dbReference type="PROSITE" id="PS50059">
    <property type="entry name" value="FKBP_PPIASE"/>
    <property type="match status" value="1"/>
</dbReference>
<evidence type="ECO:0000259" key="7">
    <source>
        <dbReference type="PROSITE" id="PS50059"/>
    </source>
</evidence>
<feature type="signal peptide" evidence="6">
    <location>
        <begin position="1"/>
        <end position="17"/>
    </location>
</feature>
<evidence type="ECO:0000256" key="3">
    <source>
        <dbReference type="ARBA" id="ARBA00023110"/>
    </source>
</evidence>
<proteinExistence type="predicted"/>
<dbReference type="EC" id="5.2.1.8" evidence="2 5"/>
<accession>A0A196SFY5</accession>
<feature type="chain" id="PRO_5008274596" description="peptidylprolyl isomerase" evidence="6">
    <location>
        <begin position="18"/>
        <end position="145"/>
    </location>
</feature>
<dbReference type="InterPro" id="IPR044609">
    <property type="entry name" value="FKBP2/11"/>
</dbReference>
<dbReference type="GO" id="GO:0003755">
    <property type="term" value="F:peptidyl-prolyl cis-trans isomerase activity"/>
    <property type="evidence" value="ECO:0007669"/>
    <property type="project" value="UniProtKB-KW"/>
</dbReference>
<name>A0A196SFY5_BLAHN</name>
<evidence type="ECO:0000313" key="9">
    <source>
        <dbReference type="Proteomes" id="UP000078348"/>
    </source>
</evidence>
<dbReference type="SUPFAM" id="SSF54534">
    <property type="entry name" value="FKBP-like"/>
    <property type="match status" value="1"/>
</dbReference>
<comment type="caution">
    <text evidence="8">The sequence shown here is derived from an EMBL/GenBank/DDBJ whole genome shotgun (WGS) entry which is preliminary data.</text>
</comment>
<keyword evidence="6" id="KW-0732">Signal</keyword>
<dbReference type="FunFam" id="3.10.50.40:FF:000006">
    <property type="entry name" value="Peptidyl-prolyl cis-trans isomerase"/>
    <property type="match status" value="1"/>
</dbReference>